<evidence type="ECO:0000313" key="14">
    <source>
        <dbReference type="Proteomes" id="UP000790347"/>
    </source>
</evidence>
<dbReference type="SMART" id="SM01381">
    <property type="entry name" value="7TM_GPCR_Srsx"/>
    <property type="match status" value="1"/>
</dbReference>
<evidence type="ECO:0000256" key="1">
    <source>
        <dbReference type="ARBA" id="ARBA00004651"/>
    </source>
</evidence>
<dbReference type="PANTHER" id="PTHR46925:SF2">
    <property type="entry name" value="G-PROTEIN COUPLED RECEPTOR TKR-1-RELATED"/>
    <property type="match status" value="1"/>
</dbReference>
<keyword evidence="6" id="KW-0297">G-protein coupled receptor</keyword>
<dbReference type="InterPro" id="IPR001681">
    <property type="entry name" value="Neurokn_rcpt"/>
</dbReference>
<evidence type="ECO:0000256" key="6">
    <source>
        <dbReference type="ARBA" id="ARBA00023040"/>
    </source>
</evidence>
<evidence type="ECO:0000256" key="7">
    <source>
        <dbReference type="ARBA" id="ARBA00023136"/>
    </source>
</evidence>
<keyword evidence="5 10" id="KW-1133">Transmembrane helix</keyword>
<keyword evidence="3" id="KW-1003">Cell membrane</keyword>
<gene>
    <name evidence="13" type="ORF">DERF_000423</name>
    <name evidence="12" type="ORF">HUG17_8231</name>
</gene>
<keyword evidence="7 10" id="KW-0472">Membrane</keyword>
<dbReference type="GO" id="GO:0005886">
    <property type="term" value="C:plasma membrane"/>
    <property type="evidence" value="ECO:0007669"/>
    <property type="project" value="UniProtKB-SubCell"/>
</dbReference>
<evidence type="ECO:0000256" key="5">
    <source>
        <dbReference type="ARBA" id="ARBA00022989"/>
    </source>
</evidence>
<dbReference type="PROSITE" id="PS50262">
    <property type="entry name" value="G_PROTEIN_RECEP_F1_2"/>
    <property type="match status" value="1"/>
</dbReference>
<comment type="similarity">
    <text evidence="2">Belongs to the G-protein coupled receptor 1 family.</text>
</comment>
<dbReference type="GO" id="GO:0004995">
    <property type="term" value="F:tachykinin receptor activity"/>
    <property type="evidence" value="ECO:0007669"/>
    <property type="project" value="InterPro"/>
</dbReference>
<comment type="caution">
    <text evidence="13">The sequence shown here is derived from an EMBL/GenBank/DDBJ whole genome shotgun (WGS) entry which is preliminary data.</text>
</comment>
<comment type="subcellular location">
    <subcellularLocation>
        <location evidence="1">Cell membrane</location>
        <topology evidence="1">Multi-pass membrane protein</topology>
    </subcellularLocation>
</comment>
<proteinExistence type="inferred from homology"/>
<reference evidence="12" key="2">
    <citation type="submission" date="2020-06" db="EMBL/GenBank/DDBJ databases">
        <authorList>
            <person name="Ji K."/>
            <person name="Li J."/>
        </authorList>
    </citation>
    <scope>NUCLEOTIDE SEQUENCE</scope>
    <source>
        <strain evidence="12">JKM2019</strain>
        <tissue evidence="12">Whole body</tissue>
    </source>
</reference>
<organism evidence="13 14">
    <name type="scientific">Dermatophagoides farinae</name>
    <name type="common">American house dust mite</name>
    <dbReference type="NCBI Taxonomy" id="6954"/>
    <lineage>
        <taxon>Eukaryota</taxon>
        <taxon>Metazoa</taxon>
        <taxon>Ecdysozoa</taxon>
        <taxon>Arthropoda</taxon>
        <taxon>Chelicerata</taxon>
        <taxon>Arachnida</taxon>
        <taxon>Acari</taxon>
        <taxon>Acariformes</taxon>
        <taxon>Sarcoptiformes</taxon>
        <taxon>Astigmata</taxon>
        <taxon>Psoroptidia</taxon>
        <taxon>Analgoidea</taxon>
        <taxon>Pyroglyphidae</taxon>
        <taxon>Dermatophagoidinae</taxon>
        <taxon>Dermatophagoides</taxon>
    </lineage>
</organism>
<dbReference type="InterPro" id="IPR017452">
    <property type="entry name" value="GPCR_Rhodpsn_7TM"/>
</dbReference>
<reference evidence="13" key="1">
    <citation type="submission" date="2013-05" db="EMBL/GenBank/DDBJ databases">
        <authorList>
            <person name="Yim A.K.Y."/>
            <person name="Chan T.F."/>
            <person name="Ji K.M."/>
            <person name="Liu X.Y."/>
            <person name="Zhou J.W."/>
            <person name="Li R.Q."/>
            <person name="Yang K.Y."/>
            <person name="Li J."/>
            <person name="Li M."/>
            <person name="Law P.T.W."/>
            <person name="Wu Y.L."/>
            <person name="Cai Z.L."/>
            <person name="Qin H."/>
            <person name="Bao Y."/>
            <person name="Leung R.K.K."/>
            <person name="Ng P.K.S."/>
            <person name="Zou J."/>
            <person name="Zhong X.J."/>
            <person name="Ran P.X."/>
            <person name="Zhong N.S."/>
            <person name="Liu Z.G."/>
            <person name="Tsui S.K.W."/>
        </authorList>
    </citation>
    <scope>NUCLEOTIDE SEQUENCE</scope>
    <source>
        <strain evidence="13">Derf</strain>
        <tissue evidence="13">Whole organism</tissue>
    </source>
</reference>
<dbReference type="EMBL" id="SDOV01000005">
    <property type="protein sequence ID" value="KAH7640762.1"/>
    <property type="molecule type" value="Genomic_DNA"/>
</dbReference>
<keyword evidence="14" id="KW-1185">Reference proteome</keyword>
<feature type="transmembrane region" description="Helical" evidence="10">
    <location>
        <begin position="65"/>
        <end position="85"/>
    </location>
</feature>
<keyword evidence="9" id="KW-0807">Transducer</keyword>
<evidence type="ECO:0000256" key="9">
    <source>
        <dbReference type="ARBA" id="ARBA00023224"/>
    </source>
</evidence>
<dbReference type="PRINTS" id="PR00237">
    <property type="entry name" value="GPCRRHODOPSN"/>
</dbReference>
<feature type="domain" description="G-protein coupled receptors family 1 profile" evidence="11">
    <location>
        <begin position="8"/>
        <end position="268"/>
    </location>
</feature>
<dbReference type="Gene3D" id="1.20.1070.10">
    <property type="entry name" value="Rhodopsin 7-helix transmembrane proteins"/>
    <property type="match status" value="1"/>
</dbReference>
<evidence type="ECO:0000256" key="2">
    <source>
        <dbReference type="ARBA" id="ARBA00010663"/>
    </source>
</evidence>
<feature type="transmembrane region" description="Helical" evidence="10">
    <location>
        <begin position="157"/>
        <end position="181"/>
    </location>
</feature>
<feature type="transmembrane region" description="Helical" evidence="10">
    <location>
        <begin position="29"/>
        <end position="53"/>
    </location>
</feature>
<feature type="non-terminal residue" evidence="13">
    <location>
        <position position="404"/>
    </location>
</feature>
<feature type="transmembrane region" description="Helical" evidence="10">
    <location>
        <begin position="209"/>
        <end position="229"/>
    </location>
</feature>
<dbReference type="AlphaFoldDB" id="A0A922I8I8"/>
<dbReference type="PANTHER" id="PTHR46925">
    <property type="entry name" value="G-PROTEIN COUPLED RECEPTOR TKR-1-RELATED"/>
    <property type="match status" value="1"/>
</dbReference>
<dbReference type="Pfam" id="PF00001">
    <property type="entry name" value="7tm_1"/>
    <property type="match status" value="1"/>
</dbReference>
<evidence type="ECO:0000256" key="10">
    <source>
        <dbReference type="SAM" id="Phobius"/>
    </source>
</evidence>
<feature type="transmembrane region" description="Helical" evidence="10">
    <location>
        <begin position="249"/>
        <end position="271"/>
    </location>
</feature>
<keyword evidence="4 10" id="KW-0812">Transmembrane</keyword>
<evidence type="ECO:0000259" key="11">
    <source>
        <dbReference type="PROSITE" id="PS50262"/>
    </source>
</evidence>
<evidence type="ECO:0000313" key="12">
    <source>
        <dbReference type="EMBL" id="KAH7640762.1"/>
    </source>
</evidence>
<reference evidence="13" key="4">
    <citation type="journal article" date="2022" name="Res Sq">
        <title>Comparative Genomics Reveals Insights into the Divergent Evolution of Astigmatic Mites and Household Pest Adaptations.</title>
        <authorList>
            <person name="Xiong Q."/>
            <person name="Wan A.T.-Y."/>
            <person name="Liu X.-Y."/>
            <person name="Fung C.S.-H."/>
            <person name="Xiao X."/>
            <person name="Malainual N."/>
            <person name="Hou J."/>
            <person name="Wang L."/>
            <person name="Wang M."/>
            <person name="Yang K."/>
            <person name="Cui Y."/>
            <person name="Leung E."/>
            <person name="Nong W."/>
            <person name="Shin S.-K."/>
            <person name="Au S."/>
            <person name="Jeong K.Y."/>
            <person name="Chew F.T."/>
            <person name="Hui J."/>
            <person name="Leung T.F."/>
            <person name="Tungtrongchitr A."/>
            <person name="Zhong N."/>
            <person name="Liu Z."/>
            <person name="Tsui S."/>
        </authorList>
    </citation>
    <scope>NUCLEOTIDE SEQUENCE</scope>
    <source>
        <strain evidence="13">Derf</strain>
        <tissue evidence="13">Whole organism</tissue>
    </source>
</reference>
<accession>A0A922I8I8</accession>
<keyword evidence="8 12" id="KW-0675">Receptor</keyword>
<sequence length="404" mass="45474">MITVGLLANLLVLATIGGHKSLHTVTNCFLLNLTVSDLVTLLFNATFNFVFMITGHWPFGHRYCVVNNFITNLTIAISVFTIMFTSKERYNAIVYPLEKRMTKNRALINILIIWIASAIFAIPALIFSRTLHDTSMQRTVCLMVWPDGYPGKSKLDFFYNLLFLVLTYLLPLMTMAIAYTLMARVLWGSKQIGETSQAQASLVRSKQKVVRMLICVVIVFAVCWLPYHVYFLTTYQWPELTTARGIQHIFLAIYWLAMFNSVLNPIILLLMNKRFRRYSTKFLNFWPLNRAFNSDAASSLTTNAAAPVAQQFNNNTSGGQRPSNLIMVVKSHSPNFNRTTSELLGDGGGGGFAVNHISNEQNLSNEILPNHHNFSSLSSPTLSNMADNNTTVKNSFYSPLVVPD</sequence>
<name>A0A922I8I8_DERFA</name>
<feature type="transmembrane region" description="Helical" evidence="10">
    <location>
        <begin position="106"/>
        <end position="127"/>
    </location>
</feature>
<dbReference type="Proteomes" id="UP000828236">
    <property type="component" value="Unassembled WGS sequence"/>
</dbReference>
<dbReference type="Proteomes" id="UP000790347">
    <property type="component" value="Unassembled WGS sequence"/>
</dbReference>
<evidence type="ECO:0000313" key="13">
    <source>
        <dbReference type="EMBL" id="KAH9526325.1"/>
    </source>
</evidence>
<reference evidence="12" key="3">
    <citation type="journal article" date="2021" name="World Allergy Organ. J.">
        <title>Chromosome-level assembly of Dermatophagoides farinae genome and transcriptome reveals two novel allergens Der f 37 and Der f 39.</title>
        <authorList>
            <person name="Chen J."/>
            <person name="Cai Z."/>
            <person name="Fan D."/>
            <person name="Hu J."/>
            <person name="Hou Y."/>
            <person name="He Y."/>
            <person name="Zhang Z."/>
            <person name="Zhao Z."/>
            <person name="Gao P."/>
            <person name="Hu W."/>
            <person name="Sun J."/>
            <person name="Li J."/>
            <person name="Ji K."/>
        </authorList>
    </citation>
    <scope>NUCLEOTIDE SEQUENCE</scope>
    <source>
        <strain evidence="12">JKM2019</strain>
    </source>
</reference>
<evidence type="ECO:0000256" key="4">
    <source>
        <dbReference type="ARBA" id="ARBA00022692"/>
    </source>
</evidence>
<dbReference type="SUPFAM" id="SSF81321">
    <property type="entry name" value="Family A G protein-coupled receptor-like"/>
    <property type="match status" value="1"/>
</dbReference>
<dbReference type="InterPro" id="IPR000276">
    <property type="entry name" value="GPCR_Rhodpsn"/>
</dbReference>
<dbReference type="EMBL" id="ASGP02000001">
    <property type="protein sequence ID" value="KAH9526325.1"/>
    <property type="molecule type" value="Genomic_DNA"/>
</dbReference>
<evidence type="ECO:0000256" key="3">
    <source>
        <dbReference type="ARBA" id="ARBA00022475"/>
    </source>
</evidence>
<protein>
    <submittedName>
        <fullName evidence="12">Tachykinin-like peptides receptor 86c</fullName>
    </submittedName>
</protein>
<evidence type="ECO:0000256" key="8">
    <source>
        <dbReference type="ARBA" id="ARBA00023170"/>
    </source>
</evidence>